<sequence length="144" mass="15572">MPATRSPRYRPVYVLCIVVACVTGMFAVIWGGGAVSGWVRDLGMARATARVLEVEEGNARSASVVFEFTTGDGRKVRASKKKRYFESGARVGTEAGVVYDPERPASSVRYDQKPAELLPWCALAAVVAVLSGMAAYRTRPDTQP</sequence>
<gene>
    <name evidence="2" type="ORF">HNR61_007860</name>
</gene>
<organism evidence="2 3">
    <name type="scientific">Actinomadura namibiensis</name>
    <dbReference type="NCBI Taxonomy" id="182080"/>
    <lineage>
        <taxon>Bacteria</taxon>
        <taxon>Bacillati</taxon>
        <taxon>Actinomycetota</taxon>
        <taxon>Actinomycetes</taxon>
        <taxon>Streptosporangiales</taxon>
        <taxon>Thermomonosporaceae</taxon>
        <taxon>Actinomadura</taxon>
    </lineage>
</organism>
<keyword evidence="1" id="KW-1133">Transmembrane helix</keyword>
<reference evidence="2 3" key="1">
    <citation type="submission" date="2020-08" db="EMBL/GenBank/DDBJ databases">
        <title>Genomic Encyclopedia of Type Strains, Phase IV (KMG-IV): sequencing the most valuable type-strain genomes for metagenomic binning, comparative biology and taxonomic classification.</title>
        <authorList>
            <person name="Goeker M."/>
        </authorList>
    </citation>
    <scope>NUCLEOTIDE SEQUENCE [LARGE SCALE GENOMIC DNA]</scope>
    <source>
        <strain evidence="2 3">DSM 44197</strain>
    </source>
</reference>
<dbReference type="Proteomes" id="UP000572680">
    <property type="component" value="Unassembled WGS sequence"/>
</dbReference>
<keyword evidence="1" id="KW-0472">Membrane</keyword>
<evidence type="ECO:0008006" key="4">
    <source>
        <dbReference type="Google" id="ProtNLM"/>
    </source>
</evidence>
<comment type="caution">
    <text evidence="2">The sequence shown here is derived from an EMBL/GenBank/DDBJ whole genome shotgun (WGS) entry which is preliminary data.</text>
</comment>
<dbReference type="EMBL" id="JACJIA010000014">
    <property type="protein sequence ID" value="MBA8956178.1"/>
    <property type="molecule type" value="Genomic_DNA"/>
</dbReference>
<keyword evidence="1" id="KW-0812">Transmembrane</keyword>
<protein>
    <recommendedName>
        <fullName evidence="4">DUF3592 domain-containing protein</fullName>
    </recommendedName>
</protein>
<dbReference type="RefSeq" id="WP_182848113.1">
    <property type="nucleotide sequence ID" value="NZ_BAAALP010000007.1"/>
</dbReference>
<proteinExistence type="predicted"/>
<keyword evidence="3" id="KW-1185">Reference proteome</keyword>
<dbReference type="PROSITE" id="PS51257">
    <property type="entry name" value="PROKAR_LIPOPROTEIN"/>
    <property type="match status" value="1"/>
</dbReference>
<evidence type="ECO:0000313" key="2">
    <source>
        <dbReference type="EMBL" id="MBA8956178.1"/>
    </source>
</evidence>
<feature type="transmembrane region" description="Helical" evidence="1">
    <location>
        <begin position="117"/>
        <end position="136"/>
    </location>
</feature>
<name>A0A7W3LXK8_ACTNM</name>
<accession>A0A7W3LXK8</accession>
<feature type="transmembrane region" description="Helical" evidence="1">
    <location>
        <begin position="12"/>
        <end position="32"/>
    </location>
</feature>
<evidence type="ECO:0000256" key="1">
    <source>
        <dbReference type="SAM" id="Phobius"/>
    </source>
</evidence>
<dbReference type="AlphaFoldDB" id="A0A7W3LXK8"/>
<evidence type="ECO:0000313" key="3">
    <source>
        <dbReference type="Proteomes" id="UP000572680"/>
    </source>
</evidence>